<dbReference type="Pfam" id="PF00903">
    <property type="entry name" value="Glyoxalase"/>
    <property type="match status" value="1"/>
</dbReference>
<dbReference type="PROSITE" id="PS51819">
    <property type="entry name" value="VOC"/>
    <property type="match status" value="1"/>
</dbReference>
<gene>
    <name evidence="3" type="ORF">EY643_08690</name>
</gene>
<keyword evidence="4" id="KW-1185">Reference proteome</keyword>
<sequence>MNTLTRAFTLGLLLAIGNNIAHAAPVPEDERLSLDLRRTTLVVRDIDRSLALYNEALGMTISYDKMIRNPRDAKTDETSDISRRLTFLQANDDFIGVLGLLEYRKPRKEQPLASSETAFEPGTIVLVFNVKDLDQRWDSVVATPGVEVISEPTRVEYPSYDGKGVIPVMVSVIRDPDGFVIELNQLLVDKLN</sequence>
<organism evidence="3 4">
    <name type="scientific">Halioglobus maricola</name>
    <dbReference type="NCBI Taxonomy" id="2601894"/>
    <lineage>
        <taxon>Bacteria</taxon>
        <taxon>Pseudomonadati</taxon>
        <taxon>Pseudomonadota</taxon>
        <taxon>Gammaproteobacteria</taxon>
        <taxon>Cellvibrionales</taxon>
        <taxon>Halieaceae</taxon>
        <taxon>Halioglobus</taxon>
    </lineage>
</organism>
<feature type="signal peptide" evidence="1">
    <location>
        <begin position="1"/>
        <end position="23"/>
    </location>
</feature>
<accession>A0A5P9NLB6</accession>
<evidence type="ECO:0000313" key="4">
    <source>
        <dbReference type="Proteomes" id="UP000326287"/>
    </source>
</evidence>
<protein>
    <submittedName>
        <fullName evidence="3">VOC family protein</fullName>
    </submittedName>
</protein>
<dbReference type="CDD" id="cd06587">
    <property type="entry name" value="VOC"/>
    <property type="match status" value="1"/>
</dbReference>
<proteinExistence type="predicted"/>
<evidence type="ECO:0000256" key="1">
    <source>
        <dbReference type="SAM" id="SignalP"/>
    </source>
</evidence>
<feature type="domain" description="VOC" evidence="2">
    <location>
        <begin position="35"/>
        <end position="186"/>
    </location>
</feature>
<dbReference type="Proteomes" id="UP000326287">
    <property type="component" value="Chromosome"/>
</dbReference>
<evidence type="ECO:0000259" key="2">
    <source>
        <dbReference type="PROSITE" id="PS51819"/>
    </source>
</evidence>
<feature type="chain" id="PRO_5024947278" evidence="1">
    <location>
        <begin position="24"/>
        <end position="192"/>
    </location>
</feature>
<dbReference type="SUPFAM" id="SSF54593">
    <property type="entry name" value="Glyoxalase/Bleomycin resistance protein/Dihydroxybiphenyl dioxygenase"/>
    <property type="match status" value="1"/>
</dbReference>
<evidence type="ECO:0000313" key="3">
    <source>
        <dbReference type="EMBL" id="QFU75728.1"/>
    </source>
</evidence>
<dbReference type="InterPro" id="IPR004360">
    <property type="entry name" value="Glyas_Fos-R_dOase_dom"/>
</dbReference>
<dbReference type="RefSeq" id="WP_152661835.1">
    <property type="nucleotide sequence ID" value="NZ_CP036422.1"/>
</dbReference>
<keyword evidence="1" id="KW-0732">Signal</keyword>
<dbReference type="KEGG" id="halc:EY643_08690"/>
<dbReference type="Gene3D" id="3.10.180.10">
    <property type="entry name" value="2,3-Dihydroxybiphenyl 1,2-Dioxygenase, domain 1"/>
    <property type="match status" value="1"/>
</dbReference>
<dbReference type="EMBL" id="CP036422">
    <property type="protein sequence ID" value="QFU75728.1"/>
    <property type="molecule type" value="Genomic_DNA"/>
</dbReference>
<dbReference type="AlphaFoldDB" id="A0A5P9NLB6"/>
<dbReference type="InterPro" id="IPR037523">
    <property type="entry name" value="VOC_core"/>
</dbReference>
<name>A0A5P9NLB6_9GAMM</name>
<dbReference type="OrthoDB" id="108351at2"/>
<reference evidence="3 4" key="1">
    <citation type="submission" date="2019-02" db="EMBL/GenBank/DDBJ databases">
        <authorList>
            <person name="Li S.-H."/>
        </authorList>
    </citation>
    <scope>NUCLEOTIDE SEQUENCE [LARGE SCALE GENOMIC DNA]</scope>
    <source>
        <strain evidence="3 4">IMCC14385</strain>
    </source>
</reference>
<dbReference type="InterPro" id="IPR029068">
    <property type="entry name" value="Glyas_Bleomycin-R_OHBP_Dase"/>
</dbReference>